<evidence type="ECO:0000313" key="1">
    <source>
        <dbReference type="EMBL" id="KAK4428379.1"/>
    </source>
</evidence>
<reference evidence="1" key="1">
    <citation type="submission" date="2020-06" db="EMBL/GenBank/DDBJ databases">
        <authorList>
            <person name="Li T."/>
            <person name="Hu X."/>
            <person name="Zhang T."/>
            <person name="Song X."/>
            <person name="Zhang H."/>
            <person name="Dai N."/>
            <person name="Sheng W."/>
            <person name="Hou X."/>
            <person name="Wei L."/>
        </authorList>
    </citation>
    <scope>NUCLEOTIDE SEQUENCE</scope>
    <source>
        <strain evidence="1">3651</strain>
        <tissue evidence="1">Leaf</tissue>
    </source>
</reference>
<sequence length="123" mass="13871">MCLRIGQYCWAVARADRLFARVVWALCGRTMDCARGQCPHACCYGMLHTQARRLCGSWLDATRRAWQLCARLINVGSYARQLRWAVAELFQANMAELWEAVGIVHSLTIAVHLALTRCLGGLF</sequence>
<reference evidence="1" key="2">
    <citation type="journal article" date="2024" name="Plant">
        <title>Genomic evolution and insights into agronomic trait innovations of Sesamum species.</title>
        <authorList>
            <person name="Miao H."/>
            <person name="Wang L."/>
            <person name="Qu L."/>
            <person name="Liu H."/>
            <person name="Sun Y."/>
            <person name="Le M."/>
            <person name="Wang Q."/>
            <person name="Wei S."/>
            <person name="Zheng Y."/>
            <person name="Lin W."/>
            <person name="Duan Y."/>
            <person name="Cao H."/>
            <person name="Xiong S."/>
            <person name="Wang X."/>
            <person name="Wei L."/>
            <person name="Li C."/>
            <person name="Ma Q."/>
            <person name="Ju M."/>
            <person name="Zhao R."/>
            <person name="Li G."/>
            <person name="Mu C."/>
            <person name="Tian Q."/>
            <person name="Mei H."/>
            <person name="Zhang T."/>
            <person name="Gao T."/>
            <person name="Zhang H."/>
        </authorList>
    </citation>
    <scope>NUCLEOTIDE SEQUENCE</scope>
    <source>
        <strain evidence="1">3651</strain>
    </source>
</reference>
<protein>
    <submittedName>
        <fullName evidence="1">Uncharacterized protein</fullName>
    </submittedName>
</protein>
<name>A0AAE1YDR7_9LAMI</name>
<gene>
    <name evidence="1" type="ORF">Salat_1137500</name>
</gene>
<accession>A0AAE1YDR7</accession>
<dbReference type="EMBL" id="JACGWO010000004">
    <property type="protein sequence ID" value="KAK4428379.1"/>
    <property type="molecule type" value="Genomic_DNA"/>
</dbReference>
<dbReference type="Proteomes" id="UP001293254">
    <property type="component" value="Unassembled WGS sequence"/>
</dbReference>
<keyword evidence="2" id="KW-1185">Reference proteome</keyword>
<evidence type="ECO:0000313" key="2">
    <source>
        <dbReference type="Proteomes" id="UP001293254"/>
    </source>
</evidence>
<proteinExistence type="predicted"/>
<organism evidence="1 2">
    <name type="scientific">Sesamum alatum</name>
    <dbReference type="NCBI Taxonomy" id="300844"/>
    <lineage>
        <taxon>Eukaryota</taxon>
        <taxon>Viridiplantae</taxon>
        <taxon>Streptophyta</taxon>
        <taxon>Embryophyta</taxon>
        <taxon>Tracheophyta</taxon>
        <taxon>Spermatophyta</taxon>
        <taxon>Magnoliopsida</taxon>
        <taxon>eudicotyledons</taxon>
        <taxon>Gunneridae</taxon>
        <taxon>Pentapetalae</taxon>
        <taxon>asterids</taxon>
        <taxon>lamiids</taxon>
        <taxon>Lamiales</taxon>
        <taxon>Pedaliaceae</taxon>
        <taxon>Sesamum</taxon>
    </lineage>
</organism>
<dbReference type="AlphaFoldDB" id="A0AAE1YDR7"/>
<comment type="caution">
    <text evidence="1">The sequence shown here is derived from an EMBL/GenBank/DDBJ whole genome shotgun (WGS) entry which is preliminary data.</text>
</comment>